<dbReference type="InterPro" id="IPR021556">
    <property type="entry name" value="DUF2950"/>
</dbReference>
<keyword evidence="1" id="KW-0732">Signal</keyword>
<reference evidence="3" key="2">
    <citation type="journal article" date="2018" name="Environ. Microbiol.">
        <title>Bloom of a denitrifying methanotroph, 'Candidatus Methylomirabilis limnetica', in a deep stratified lake.</title>
        <authorList>
            <person name="Graf J.S."/>
            <person name="Mayr M.J."/>
            <person name="Marchant H.K."/>
            <person name="Tienken D."/>
            <person name="Hach P.F."/>
            <person name="Brand A."/>
            <person name="Schubert C.J."/>
            <person name="Kuypers M.M."/>
            <person name="Milucka J."/>
        </authorList>
    </citation>
    <scope>NUCLEOTIDE SEQUENCE [LARGE SCALE GENOMIC DNA]</scope>
    <source>
        <strain evidence="3">Zug</strain>
    </source>
</reference>
<gene>
    <name evidence="2" type="ORF">CLG94_07115</name>
</gene>
<proteinExistence type="predicted"/>
<evidence type="ECO:0008006" key="4">
    <source>
        <dbReference type="Google" id="ProtNLM"/>
    </source>
</evidence>
<dbReference type="RefSeq" id="WP_107562177.1">
    <property type="nucleotide sequence ID" value="NZ_NVQC01000021.1"/>
</dbReference>
<dbReference type="AlphaFoldDB" id="A0A2T4TXS9"/>
<dbReference type="Proteomes" id="UP000241436">
    <property type="component" value="Unassembled WGS sequence"/>
</dbReference>
<evidence type="ECO:0000313" key="3">
    <source>
        <dbReference type="Proteomes" id="UP000241436"/>
    </source>
</evidence>
<dbReference type="OrthoDB" id="108782at2"/>
<organism evidence="2 3">
    <name type="scientific">Candidatus Methylomirabilis limnetica</name>
    <dbReference type="NCBI Taxonomy" id="2033718"/>
    <lineage>
        <taxon>Bacteria</taxon>
        <taxon>Candidatus Methylomirabilota</taxon>
        <taxon>Candidatus Methylomirabilia</taxon>
        <taxon>Candidatus Methylomirabilales</taxon>
        <taxon>Candidatus Methylomirabilaceae</taxon>
        <taxon>Candidatus Methylomirabilis</taxon>
    </lineage>
</organism>
<keyword evidence="3" id="KW-1185">Reference proteome</keyword>
<name>A0A2T4TXS9_9BACT</name>
<dbReference type="EMBL" id="NVQC01000021">
    <property type="protein sequence ID" value="PTL35934.1"/>
    <property type="molecule type" value="Genomic_DNA"/>
</dbReference>
<protein>
    <recommendedName>
        <fullName evidence="4">DUF2950 domain-containing protein</fullName>
    </recommendedName>
</protein>
<feature type="signal peptide" evidence="1">
    <location>
        <begin position="1"/>
        <end position="27"/>
    </location>
</feature>
<dbReference type="Pfam" id="PF11453">
    <property type="entry name" value="DUF2950"/>
    <property type="match status" value="1"/>
</dbReference>
<evidence type="ECO:0000313" key="2">
    <source>
        <dbReference type="EMBL" id="PTL35934.1"/>
    </source>
</evidence>
<accession>A0A2T4TXS9</accession>
<sequence>MRHIEQMIVRGLLVAAAFMFSATPASAQTPGGQRLFDSPKAGAKALVEAARANDEQALVEIFGTKHRDLVLTVDKTRDRENRARFAKFADEYQLLRPEDDGSVTLVIGYEARPFPMPLVKEGSTWRFDTDAGREELLSRLIGANELEAIGTLRAYVSAQLQYASKPRDGTNVRQFARKIRSSPGKHDGLYWDADPAKGEDLSPIGPMIHDAKGHQSGDPYNGYYFKILTRQGPTAPAGRYDYIINGRMIAGFAMVAFPADYGHTGIKTFIVNHYGDVYEKDLGPKTAGIAAAMPEYNYDPAWTEVTE</sequence>
<comment type="caution">
    <text evidence="2">The sequence shown here is derived from an EMBL/GenBank/DDBJ whole genome shotgun (WGS) entry which is preliminary data.</text>
</comment>
<reference evidence="2 3" key="1">
    <citation type="submission" date="2017-09" db="EMBL/GenBank/DDBJ databases">
        <title>Bloom of a denitrifying methanotroph, Candidatus Methylomirabilis limnetica, in a deep stratified lake.</title>
        <authorList>
            <person name="Graf J.S."/>
            <person name="Marchant H.K."/>
            <person name="Tienken D."/>
            <person name="Hach P.F."/>
            <person name="Brand A."/>
            <person name="Schubert C.J."/>
            <person name="Kuypers M.M."/>
            <person name="Milucka J."/>
        </authorList>
    </citation>
    <scope>NUCLEOTIDE SEQUENCE [LARGE SCALE GENOMIC DNA]</scope>
    <source>
        <strain evidence="2 3">Zug</strain>
    </source>
</reference>
<evidence type="ECO:0000256" key="1">
    <source>
        <dbReference type="SAM" id="SignalP"/>
    </source>
</evidence>
<feature type="chain" id="PRO_5015427447" description="DUF2950 domain-containing protein" evidence="1">
    <location>
        <begin position="28"/>
        <end position="307"/>
    </location>
</feature>